<comment type="caution">
    <text evidence="2">The sequence shown here is derived from an EMBL/GenBank/DDBJ whole genome shotgun (WGS) entry which is preliminary data.</text>
</comment>
<proteinExistence type="predicted"/>
<feature type="region of interest" description="Disordered" evidence="1">
    <location>
        <begin position="39"/>
        <end position="60"/>
    </location>
</feature>
<dbReference type="EMBL" id="JACHHX010000022">
    <property type="protein sequence ID" value="MBB5016560.1"/>
    <property type="molecule type" value="Genomic_DNA"/>
</dbReference>
<dbReference type="RefSeq" id="WP_183949223.1">
    <property type="nucleotide sequence ID" value="NZ_JACHHX010000022.1"/>
</dbReference>
<gene>
    <name evidence="2" type="ORF">HNQ58_002475</name>
</gene>
<protein>
    <submittedName>
        <fullName evidence="2">Uncharacterized protein</fullName>
    </submittedName>
</protein>
<dbReference type="Proteomes" id="UP000519004">
    <property type="component" value="Unassembled WGS sequence"/>
</dbReference>
<dbReference type="AlphaFoldDB" id="A0A7W8DFN8"/>
<evidence type="ECO:0000313" key="3">
    <source>
        <dbReference type="Proteomes" id="UP000519004"/>
    </source>
</evidence>
<evidence type="ECO:0000256" key="1">
    <source>
        <dbReference type="SAM" id="MobiDB-lite"/>
    </source>
</evidence>
<feature type="region of interest" description="Disordered" evidence="1">
    <location>
        <begin position="131"/>
        <end position="158"/>
    </location>
</feature>
<sequence length="158" mass="17335">MERLELGPLETQTLRVRIQNLNEPATLKIEGERVVLMTPPEERMDPPREEEEPTPEAHPDKIIVLIDPAQLESRARGIDKKDIRRGIVSITPLQRTDGSTSALEPLDLAVTVAAGSDVPEGDYVLRFILASSPNGDSAPRKPGTGKEIKIPAKVRAHP</sequence>
<evidence type="ECO:0000313" key="2">
    <source>
        <dbReference type="EMBL" id="MBB5016560.1"/>
    </source>
</evidence>
<organism evidence="2 3">
    <name type="scientific">Rehaibacterium terrae</name>
    <dbReference type="NCBI Taxonomy" id="1341696"/>
    <lineage>
        <taxon>Bacteria</taxon>
        <taxon>Pseudomonadati</taxon>
        <taxon>Pseudomonadota</taxon>
        <taxon>Gammaproteobacteria</taxon>
        <taxon>Lysobacterales</taxon>
        <taxon>Lysobacteraceae</taxon>
        <taxon>Rehaibacterium</taxon>
    </lineage>
</organism>
<keyword evidence="3" id="KW-1185">Reference proteome</keyword>
<reference evidence="2 3" key="1">
    <citation type="submission" date="2020-08" db="EMBL/GenBank/DDBJ databases">
        <title>Genomic Encyclopedia of Type Strains, Phase IV (KMG-IV): sequencing the most valuable type-strain genomes for metagenomic binning, comparative biology and taxonomic classification.</title>
        <authorList>
            <person name="Goeker M."/>
        </authorList>
    </citation>
    <scope>NUCLEOTIDE SEQUENCE [LARGE SCALE GENOMIC DNA]</scope>
    <source>
        <strain evidence="2 3">DSM 25897</strain>
    </source>
</reference>
<name>A0A7W8DFN8_9GAMM</name>
<accession>A0A7W8DFN8</accession>